<dbReference type="Gene3D" id="1.20.140.10">
    <property type="entry name" value="Butyryl-CoA Dehydrogenase, subunit A, domain 3"/>
    <property type="match status" value="1"/>
</dbReference>
<dbReference type="AlphaFoldDB" id="A0A6J7UAB3"/>
<reference evidence="2" key="1">
    <citation type="submission" date="2020-05" db="EMBL/GenBank/DDBJ databases">
        <authorList>
            <person name="Chiriac C."/>
            <person name="Salcher M."/>
            <person name="Ghai R."/>
            <person name="Kavagutti S V."/>
        </authorList>
    </citation>
    <scope>NUCLEOTIDE SEQUENCE</scope>
</reference>
<dbReference type="PANTHER" id="PTHR36117:SF3">
    <property type="entry name" value="4-HYDROXYPHENYLACETATE 3-MONOOXYGENASE-RELATED"/>
    <property type="match status" value="1"/>
</dbReference>
<sequence length="79" mass="8867">MWDCIGSEFGGRHELYERNYSGSHEDARIQCVGVASMTGTLEMMEGMADRAMSEYDLDGWTSDKFLNPTDVSAIGKFNF</sequence>
<feature type="domain" description="HpaB/PvcC/4-BUDH C-terminal" evidence="1">
    <location>
        <begin position="1"/>
        <end position="48"/>
    </location>
</feature>
<name>A0A6J7UAB3_9ZZZZ</name>
<proteinExistence type="predicted"/>
<dbReference type="InterPro" id="IPR024719">
    <property type="entry name" value="HpaB/PvcC/4-BUDH_C"/>
</dbReference>
<dbReference type="PANTHER" id="PTHR36117">
    <property type="entry name" value="4-HYDROXYPHENYLACETATE 3-MONOOXYGENASE-RELATED"/>
    <property type="match status" value="1"/>
</dbReference>
<evidence type="ECO:0000259" key="1">
    <source>
        <dbReference type="Pfam" id="PF03241"/>
    </source>
</evidence>
<dbReference type="Pfam" id="PF03241">
    <property type="entry name" value="HpaB"/>
    <property type="match status" value="1"/>
</dbReference>
<protein>
    <submittedName>
        <fullName evidence="2">Unannotated protein</fullName>
    </submittedName>
</protein>
<evidence type="ECO:0000313" key="2">
    <source>
        <dbReference type="EMBL" id="CAB5062430.1"/>
    </source>
</evidence>
<organism evidence="2">
    <name type="scientific">freshwater metagenome</name>
    <dbReference type="NCBI Taxonomy" id="449393"/>
    <lineage>
        <taxon>unclassified sequences</taxon>
        <taxon>metagenomes</taxon>
        <taxon>ecological metagenomes</taxon>
    </lineage>
</organism>
<dbReference type="InterPro" id="IPR004925">
    <property type="entry name" value="HpaB/PvcC/4-BUDH"/>
</dbReference>
<gene>
    <name evidence="2" type="ORF">UFOPK4306_01154</name>
</gene>
<dbReference type="EMBL" id="CAFBQP010000038">
    <property type="protein sequence ID" value="CAB5062430.1"/>
    <property type="molecule type" value="Genomic_DNA"/>
</dbReference>
<accession>A0A6J7UAB3</accession>